<dbReference type="EMBL" id="JACCKA010000087">
    <property type="protein sequence ID" value="NZA28035.1"/>
    <property type="molecule type" value="Genomic_DNA"/>
</dbReference>
<dbReference type="AlphaFoldDB" id="A0A853JGP2"/>
<feature type="compositionally biased region" description="Pro residues" evidence="1">
    <location>
        <begin position="174"/>
        <end position="188"/>
    </location>
</feature>
<organism evidence="3 4">
    <name type="scientific">Luteimonas salinisoli</name>
    <dbReference type="NCBI Taxonomy" id="2752307"/>
    <lineage>
        <taxon>Bacteria</taxon>
        <taxon>Pseudomonadati</taxon>
        <taxon>Pseudomonadota</taxon>
        <taxon>Gammaproteobacteria</taxon>
        <taxon>Lysobacterales</taxon>
        <taxon>Lysobacteraceae</taxon>
        <taxon>Luteimonas</taxon>
    </lineage>
</organism>
<feature type="region of interest" description="Disordered" evidence="1">
    <location>
        <begin position="285"/>
        <end position="434"/>
    </location>
</feature>
<sequence>MFTSAELIEALRRRLRRSIRPQAPGRFPPGWQAWFDAMPVEAGAVTGASPAAVVAVVLGREPPVPAVWVHLNRWQAFGALWRQQWHPASTDERWMRVSATTLSLLLHIVFSALLLWLMYARFLQVAAPAQRGEDTVVEVEFIGEGTPEDAGAGAPQRAAQAAEGAEPAAAPEELPQPAPEAVLPPPSVPREAQLEPEPAPQSQEQPLQVTETAQPDLRFVVPPPRTADLAQPRVDMPDVPVRSRDIEVVEIREPPVPQVRPLPQAPVEVPDLEQPAVELVEREIAAPLPRPRAAQVRTPAIAAPELRAEAPQLQAREIPLRLPAGAQAGEQIEPTAEAGAAPDRGEGSTDAPAAAETAGGTRPEALASGSGEAATPDAGAWETPRRGDDWGESARQRPGGQQGSSSLFNPDGSPRLAEGNAPVGGGLPPGTITEDYEKIDRMGTWLKRPPTDYEPTSFDRFWVPHESLLEEWVRRSVRTVLIPIPGTGKSIRCDVVTLALAGGCSITDPNMQDVEAEARPPPDVPFKRELFEDQDSLGD</sequence>
<keyword evidence="4" id="KW-1185">Reference proteome</keyword>
<evidence type="ECO:0000313" key="3">
    <source>
        <dbReference type="EMBL" id="NZA28035.1"/>
    </source>
</evidence>
<reference evidence="3 4" key="1">
    <citation type="submission" date="2020-07" db="EMBL/GenBank/DDBJ databases">
        <title>Luteimonas sp. SJ-92.</title>
        <authorList>
            <person name="Huang X.-X."/>
            <person name="Xu L."/>
            <person name="Sun J.-Q."/>
        </authorList>
    </citation>
    <scope>NUCLEOTIDE SEQUENCE [LARGE SCALE GENOMIC DNA]</scope>
    <source>
        <strain evidence="3 4">SJ-92</strain>
    </source>
</reference>
<accession>A0A853JGP2</accession>
<proteinExistence type="predicted"/>
<protein>
    <recommendedName>
        <fullName evidence="5">Transmembrane repetitive protein</fullName>
    </recommendedName>
</protein>
<feature type="compositionally biased region" description="Basic and acidic residues" evidence="1">
    <location>
        <begin position="516"/>
        <end position="531"/>
    </location>
</feature>
<evidence type="ECO:0000256" key="2">
    <source>
        <dbReference type="SAM" id="Phobius"/>
    </source>
</evidence>
<feature type="compositionally biased region" description="Basic and acidic residues" evidence="1">
    <location>
        <begin position="383"/>
        <end position="395"/>
    </location>
</feature>
<dbReference type="Proteomes" id="UP000578091">
    <property type="component" value="Unassembled WGS sequence"/>
</dbReference>
<gene>
    <name evidence="3" type="ORF">H0E84_16780</name>
</gene>
<keyword evidence="2" id="KW-0472">Membrane</keyword>
<evidence type="ECO:0000256" key="1">
    <source>
        <dbReference type="SAM" id="MobiDB-lite"/>
    </source>
</evidence>
<keyword evidence="2" id="KW-1133">Transmembrane helix</keyword>
<comment type="caution">
    <text evidence="3">The sequence shown here is derived from an EMBL/GenBank/DDBJ whole genome shotgun (WGS) entry which is preliminary data.</text>
</comment>
<feature type="compositionally biased region" description="Low complexity" evidence="1">
    <location>
        <begin position="150"/>
        <end position="173"/>
    </location>
</feature>
<feature type="region of interest" description="Disordered" evidence="1">
    <location>
        <begin position="145"/>
        <end position="215"/>
    </location>
</feature>
<name>A0A853JGP2_9GAMM</name>
<feature type="transmembrane region" description="Helical" evidence="2">
    <location>
        <begin position="99"/>
        <end position="119"/>
    </location>
</feature>
<evidence type="ECO:0000313" key="4">
    <source>
        <dbReference type="Proteomes" id="UP000578091"/>
    </source>
</evidence>
<keyword evidence="2" id="KW-0812">Transmembrane</keyword>
<dbReference type="RefSeq" id="WP_180679787.1">
    <property type="nucleotide sequence ID" value="NZ_JACCKA010000087.1"/>
</dbReference>
<evidence type="ECO:0008006" key="5">
    <source>
        <dbReference type="Google" id="ProtNLM"/>
    </source>
</evidence>
<feature type="region of interest" description="Disordered" evidence="1">
    <location>
        <begin position="508"/>
        <end position="539"/>
    </location>
</feature>